<keyword evidence="4" id="KW-1185">Reference proteome</keyword>
<dbReference type="NCBIfam" id="NF006109">
    <property type="entry name" value="PRK08260.1"/>
    <property type="match status" value="1"/>
</dbReference>
<dbReference type="PANTHER" id="PTHR43684:SF4">
    <property type="entry name" value="ENOYL-COA HYDRATASE_ISOMERASE FAMILY PROTEIN (AFU_ORTHOLOGUE AFUA_1G01890)"/>
    <property type="match status" value="1"/>
</dbReference>
<organism evidence="3 4">
    <name type="scientific">Microbacterium profundi</name>
    <dbReference type="NCBI Taxonomy" id="450380"/>
    <lineage>
        <taxon>Bacteria</taxon>
        <taxon>Bacillati</taxon>
        <taxon>Actinomycetota</taxon>
        <taxon>Actinomycetes</taxon>
        <taxon>Micrococcales</taxon>
        <taxon>Microbacteriaceae</taxon>
        <taxon>Microbacterium</taxon>
    </lineage>
</organism>
<comment type="caution">
    <text evidence="3">The sequence shown here is derived from an EMBL/GenBank/DDBJ whole genome shotgun (WGS) entry which is preliminary data.</text>
</comment>
<gene>
    <name evidence="3" type="ORF">AB0301_01980</name>
</gene>
<dbReference type="Gene3D" id="1.10.12.10">
    <property type="entry name" value="Lyase 2-enoyl-coa Hydratase, Chain A, domain 2"/>
    <property type="match status" value="1"/>
</dbReference>
<proteinExistence type="inferred from homology"/>
<dbReference type="InterPro" id="IPR029045">
    <property type="entry name" value="ClpP/crotonase-like_dom_sf"/>
</dbReference>
<feature type="region of interest" description="Disordered" evidence="2">
    <location>
        <begin position="275"/>
        <end position="300"/>
    </location>
</feature>
<dbReference type="Gene3D" id="3.90.226.10">
    <property type="entry name" value="2-enoyl-CoA Hydratase, Chain A, domain 1"/>
    <property type="match status" value="1"/>
</dbReference>
<dbReference type="Proteomes" id="UP001553715">
    <property type="component" value="Unassembled WGS sequence"/>
</dbReference>
<dbReference type="Pfam" id="PF00378">
    <property type="entry name" value="ECH_1"/>
    <property type="match status" value="1"/>
</dbReference>
<dbReference type="EMBL" id="JBFBMH010000002">
    <property type="protein sequence ID" value="MEW1973842.1"/>
    <property type="molecule type" value="Genomic_DNA"/>
</dbReference>
<evidence type="ECO:0000256" key="1">
    <source>
        <dbReference type="ARBA" id="ARBA00005254"/>
    </source>
</evidence>
<evidence type="ECO:0000256" key="2">
    <source>
        <dbReference type="SAM" id="MobiDB-lite"/>
    </source>
</evidence>
<accession>A0ABV3LD96</accession>
<dbReference type="CDD" id="cd06558">
    <property type="entry name" value="crotonase-like"/>
    <property type="match status" value="1"/>
</dbReference>
<sequence>MSRFDQITVDTSDGVSLLTLHRADAGNAYTPIMRREIVEALDEIDADDSVRAVVITGHGRHFCVGADLAGNSGAKPFSYEGTGQRDDKSRAAETISGVPRDGGGVVSLRLAAMRKPTIAAINGAAVGVGATITLPMDIRIASSSARFGFVFTRRGIMPEAASSWFLPRVVGISRAMEWVATGRIINAADALAAGLVSQVVPGEELIDAAMEIAREIRDNTSSISVAISRQMLWGSLSESSPWWAHERESVVMSELKFGPDAAEGVASFFEKRPPVFPSSVSTDYPATAPNWPQRPTEYSD</sequence>
<dbReference type="InterPro" id="IPR001753">
    <property type="entry name" value="Enoyl-CoA_hydra/iso"/>
</dbReference>
<reference evidence="3 4" key="1">
    <citation type="submission" date="2024-06" db="EMBL/GenBank/DDBJ databases">
        <title>The Natural Products Discovery Center: Release of the First 8490 Sequenced Strains for Exploring Actinobacteria Biosynthetic Diversity.</title>
        <authorList>
            <person name="Kalkreuter E."/>
            <person name="Kautsar S.A."/>
            <person name="Yang D."/>
            <person name="Bader C.D."/>
            <person name="Teijaro C.N."/>
            <person name="Fluegel L."/>
            <person name="Davis C.M."/>
            <person name="Simpson J.R."/>
            <person name="Lauterbach L."/>
            <person name="Steele A.D."/>
            <person name="Gui C."/>
            <person name="Meng S."/>
            <person name="Li G."/>
            <person name="Viehrig K."/>
            <person name="Ye F."/>
            <person name="Su P."/>
            <person name="Kiefer A.F."/>
            <person name="Nichols A."/>
            <person name="Cepeda A.J."/>
            <person name="Yan W."/>
            <person name="Fan B."/>
            <person name="Jiang Y."/>
            <person name="Adhikari A."/>
            <person name="Zheng C.-J."/>
            <person name="Schuster L."/>
            <person name="Cowan T.M."/>
            <person name="Smanski M.J."/>
            <person name="Chevrette M.G."/>
            <person name="De Carvalho L.P.S."/>
            <person name="Shen B."/>
        </authorList>
    </citation>
    <scope>NUCLEOTIDE SEQUENCE [LARGE SCALE GENOMIC DNA]</scope>
    <source>
        <strain evidence="3 4">NPDC077434</strain>
    </source>
</reference>
<evidence type="ECO:0000313" key="4">
    <source>
        <dbReference type="Proteomes" id="UP001553715"/>
    </source>
</evidence>
<dbReference type="PANTHER" id="PTHR43684">
    <property type="match status" value="1"/>
</dbReference>
<dbReference type="SUPFAM" id="SSF52096">
    <property type="entry name" value="ClpP/crotonase"/>
    <property type="match status" value="1"/>
</dbReference>
<dbReference type="InterPro" id="IPR014748">
    <property type="entry name" value="Enoyl-CoA_hydra_C"/>
</dbReference>
<protein>
    <submittedName>
        <fullName evidence="3">Enoyl-CoA hydratase-related protein</fullName>
    </submittedName>
</protein>
<evidence type="ECO:0000313" key="3">
    <source>
        <dbReference type="EMBL" id="MEW1973842.1"/>
    </source>
</evidence>
<comment type="similarity">
    <text evidence="1">Belongs to the enoyl-CoA hydratase/isomerase family.</text>
</comment>
<name>A0ABV3LD96_9MICO</name>
<dbReference type="InterPro" id="IPR051053">
    <property type="entry name" value="ECH/Chromodomain_protein"/>
</dbReference>
<dbReference type="RefSeq" id="WP_366232194.1">
    <property type="nucleotide sequence ID" value="NZ_JBFBMH010000002.1"/>
</dbReference>